<dbReference type="Gene3D" id="3.40.630.30">
    <property type="match status" value="1"/>
</dbReference>
<dbReference type="InterPro" id="IPR000182">
    <property type="entry name" value="GNAT_dom"/>
</dbReference>
<evidence type="ECO:0000259" key="1">
    <source>
        <dbReference type="PROSITE" id="PS51186"/>
    </source>
</evidence>
<comment type="caution">
    <text evidence="2">The sequence shown here is derived from an EMBL/GenBank/DDBJ whole genome shotgun (WGS) entry which is preliminary data.</text>
</comment>
<sequence>MTNTTIPSPFILETERMYLRLLSPEVYGYLFTNCSDKEIKEYFGFTTEEELNAEKEKYSKGYTTYFVSFANFHLLDKQSGRVLGSCGYHTWIPKHRRAEVGYYLLHDQDKGKGLMTEALGPILRYGFEQMKLHRIEALLADYNTPSVRLLKRFGFKDEGTVRGHYVVDGINEDSVLVSLLLPEYEQLKSSWNLAIQPVQSN</sequence>
<dbReference type="RefSeq" id="WP_187069037.1">
    <property type="nucleotide sequence ID" value="NZ_JACRVF010000008.1"/>
</dbReference>
<evidence type="ECO:0000313" key="2">
    <source>
        <dbReference type="EMBL" id="MBC5995010.1"/>
    </source>
</evidence>
<protein>
    <submittedName>
        <fullName evidence="2">GNAT family N-acetyltransferase</fullName>
    </submittedName>
</protein>
<dbReference type="InterPro" id="IPR016181">
    <property type="entry name" value="Acyl_CoA_acyltransferase"/>
</dbReference>
<organism evidence="2 3">
    <name type="scientific">Pontibacter cellulosilyticus</name>
    <dbReference type="NCBI Taxonomy" id="1720253"/>
    <lineage>
        <taxon>Bacteria</taxon>
        <taxon>Pseudomonadati</taxon>
        <taxon>Bacteroidota</taxon>
        <taxon>Cytophagia</taxon>
        <taxon>Cytophagales</taxon>
        <taxon>Hymenobacteraceae</taxon>
        <taxon>Pontibacter</taxon>
    </lineage>
</organism>
<dbReference type="Pfam" id="PF13302">
    <property type="entry name" value="Acetyltransf_3"/>
    <property type="match status" value="1"/>
</dbReference>
<dbReference type="PANTHER" id="PTHR43441:SF11">
    <property type="entry name" value="RIBOSOMAL-PROTEIN-SERINE ACETYLTRANSFERASE"/>
    <property type="match status" value="1"/>
</dbReference>
<name>A0A923N8T0_9BACT</name>
<dbReference type="AlphaFoldDB" id="A0A923N8T0"/>
<dbReference type="GO" id="GO:0008999">
    <property type="term" value="F:protein-N-terminal-alanine acetyltransferase activity"/>
    <property type="evidence" value="ECO:0007669"/>
    <property type="project" value="TreeGrafter"/>
</dbReference>
<gene>
    <name evidence="2" type="ORF">H8S84_19345</name>
</gene>
<reference evidence="2" key="1">
    <citation type="submission" date="2020-08" db="EMBL/GenBank/DDBJ databases">
        <title>Pontibacter sp. SD6 16S ribosomal RNA gene Genome sequencing and assembly.</title>
        <authorList>
            <person name="Kang M."/>
        </authorList>
    </citation>
    <scope>NUCLEOTIDE SEQUENCE</scope>
    <source>
        <strain evidence="2">SD6</strain>
    </source>
</reference>
<dbReference type="PROSITE" id="PS51186">
    <property type="entry name" value="GNAT"/>
    <property type="match status" value="1"/>
</dbReference>
<proteinExistence type="predicted"/>
<dbReference type="InterPro" id="IPR051908">
    <property type="entry name" value="Ribosomal_N-acetyltransferase"/>
</dbReference>
<dbReference type="EMBL" id="JACRVF010000008">
    <property type="protein sequence ID" value="MBC5995010.1"/>
    <property type="molecule type" value="Genomic_DNA"/>
</dbReference>
<accession>A0A923N8T0</accession>
<keyword evidence="3" id="KW-1185">Reference proteome</keyword>
<feature type="domain" description="N-acetyltransferase" evidence="1">
    <location>
        <begin position="37"/>
        <end position="182"/>
    </location>
</feature>
<dbReference type="Proteomes" id="UP000603640">
    <property type="component" value="Unassembled WGS sequence"/>
</dbReference>
<evidence type="ECO:0000313" key="3">
    <source>
        <dbReference type="Proteomes" id="UP000603640"/>
    </source>
</evidence>
<dbReference type="PANTHER" id="PTHR43441">
    <property type="entry name" value="RIBOSOMAL-PROTEIN-SERINE ACETYLTRANSFERASE"/>
    <property type="match status" value="1"/>
</dbReference>
<dbReference type="SUPFAM" id="SSF55729">
    <property type="entry name" value="Acyl-CoA N-acyltransferases (Nat)"/>
    <property type="match status" value="1"/>
</dbReference>
<dbReference type="GO" id="GO:0005737">
    <property type="term" value="C:cytoplasm"/>
    <property type="evidence" value="ECO:0007669"/>
    <property type="project" value="TreeGrafter"/>
</dbReference>
<dbReference type="GO" id="GO:1990189">
    <property type="term" value="F:protein N-terminal-serine acetyltransferase activity"/>
    <property type="evidence" value="ECO:0007669"/>
    <property type="project" value="TreeGrafter"/>
</dbReference>